<keyword evidence="3" id="KW-1185">Reference proteome</keyword>
<organism evidence="2 3">
    <name type="scientific">Pristionchus entomophagus</name>
    <dbReference type="NCBI Taxonomy" id="358040"/>
    <lineage>
        <taxon>Eukaryota</taxon>
        <taxon>Metazoa</taxon>
        <taxon>Ecdysozoa</taxon>
        <taxon>Nematoda</taxon>
        <taxon>Chromadorea</taxon>
        <taxon>Rhabditida</taxon>
        <taxon>Rhabditina</taxon>
        <taxon>Diplogasteromorpha</taxon>
        <taxon>Diplogasteroidea</taxon>
        <taxon>Neodiplogasteridae</taxon>
        <taxon>Pristionchus</taxon>
    </lineage>
</organism>
<dbReference type="EMBL" id="BTSX01000003">
    <property type="protein sequence ID" value="GMS89756.1"/>
    <property type="molecule type" value="Genomic_DNA"/>
</dbReference>
<accession>A0AAV5T2F1</accession>
<evidence type="ECO:0008006" key="4">
    <source>
        <dbReference type="Google" id="ProtNLM"/>
    </source>
</evidence>
<proteinExistence type="predicted"/>
<dbReference type="AlphaFoldDB" id="A0AAV5T2F1"/>
<dbReference type="Proteomes" id="UP001432027">
    <property type="component" value="Unassembled WGS sequence"/>
</dbReference>
<reference evidence="2" key="1">
    <citation type="submission" date="2023-10" db="EMBL/GenBank/DDBJ databases">
        <title>Genome assembly of Pristionchus species.</title>
        <authorList>
            <person name="Yoshida K."/>
            <person name="Sommer R.J."/>
        </authorList>
    </citation>
    <scope>NUCLEOTIDE SEQUENCE</scope>
    <source>
        <strain evidence="2">RS0144</strain>
    </source>
</reference>
<feature type="transmembrane region" description="Helical" evidence="1">
    <location>
        <begin position="6"/>
        <end position="28"/>
    </location>
</feature>
<keyword evidence="1" id="KW-0472">Membrane</keyword>
<comment type="caution">
    <text evidence="2">The sequence shown here is derived from an EMBL/GenBank/DDBJ whole genome shotgun (WGS) entry which is preliminary data.</text>
</comment>
<gene>
    <name evidence="2" type="ORF">PENTCL1PPCAC_11931</name>
</gene>
<name>A0AAV5T2F1_9BILA</name>
<evidence type="ECO:0000313" key="2">
    <source>
        <dbReference type="EMBL" id="GMS89756.1"/>
    </source>
</evidence>
<keyword evidence="1" id="KW-1133">Transmembrane helix</keyword>
<evidence type="ECO:0000256" key="1">
    <source>
        <dbReference type="SAM" id="Phobius"/>
    </source>
</evidence>
<sequence>MACFIFSLAYLPFGGPSIFLLFLCPPVLSSTSAQYLFHCIALILPLIFTAHPSILDCLFFSSSTLPPILLSELEQMTFFPTFTDDSFFTSLTPCLSILLNSSLSLSN</sequence>
<protein>
    <recommendedName>
        <fullName evidence="4">G protein-coupled receptor</fullName>
    </recommendedName>
</protein>
<evidence type="ECO:0000313" key="3">
    <source>
        <dbReference type="Proteomes" id="UP001432027"/>
    </source>
</evidence>
<keyword evidence="1" id="KW-0812">Transmembrane</keyword>
<feature type="transmembrane region" description="Helical" evidence="1">
    <location>
        <begin position="35"/>
        <end position="55"/>
    </location>
</feature>